<evidence type="ECO:0000256" key="1">
    <source>
        <dbReference type="SAM" id="MobiDB-lite"/>
    </source>
</evidence>
<keyword evidence="3" id="KW-1185">Reference proteome</keyword>
<feature type="non-terminal residue" evidence="2">
    <location>
        <position position="1"/>
    </location>
</feature>
<comment type="caution">
    <text evidence="2">The sequence shown here is derived from an EMBL/GenBank/DDBJ whole genome shotgun (WGS) entry which is preliminary data.</text>
</comment>
<protein>
    <submittedName>
        <fullName evidence="2">Uncharacterized protein</fullName>
    </submittedName>
</protein>
<gene>
    <name evidence="2" type="ORF">CR513_56144</name>
</gene>
<feature type="region of interest" description="Disordered" evidence="1">
    <location>
        <begin position="28"/>
        <end position="55"/>
    </location>
</feature>
<proteinExistence type="predicted"/>
<dbReference type="Proteomes" id="UP000257109">
    <property type="component" value="Unassembled WGS sequence"/>
</dbReference>
<name>A0A371EGU5_MUCPR</name>
<evidence type="ECO:0000313" key="3">
    <source>
        <dbReference type="Proteomes" id="UP000257109"/>
    </source>
</evidence>
<reference evidence="2" key="1">
    <citation type="submission" date="2018-05" db="EMBL/GenBank/DDBJ databases">
        <title>Draft genome of Mucuna pruriens seed.</title>
        <authorList>
            <person name="Nnadi N.E."/>
            <person name="Vos R."/>
            <person name="Hasami M.H."/>
            <person name="Devisetty U.K."/>
            <person name="Aguiy J.C."/>
        </authorList>
    </citation>
    <scope>NUCLEOTIDE SEQUENCE [LARGE SCALE GENOMIC DNA]</scope>
    <source>
        <strain evidence="2">JCA_2017</strain>
    </source>
</reference>
<evidence type="ECO:0000313" key="2">
    <source>
        <dbReference type="EMBL" id="RDX65214.1"/>
    </source>
</evidence>
<dbReference type="OrthoDB" id="2919534at2759"/>
<accession>A0A371EGU5</accession>
<dbReference type="EMBL" id="QJKJ01014016">
    <property type="protein sequence ID" value="RDX65214.1"/>
    <property type="molecule type" value="Genomic_DNA"/>
</dbReference>
<dbReference type="AlphaFoldDB" id="A0A371EGU5"/>
<organism evidence="2 3">
    <name type="scientific">Mucuna pruriens</name>
    <name type="common">Velvet bean</name>
    <name type="synonym">Dolichos pruriens</name>
    <dbReference type="NCBI Taxonomy" id="157652"/>
    <lineage>
        <taxon>Eukaryota</taxon>
        <taxon>Viridiplantae</taxon>
        <taxon>Streptophyta</taxon>
        <taxon>Embryophyta</taxon>
        <taxon>Tracheophyta</taxon>
        <taxon>Spermatophyta</taxon>
        <taxon>Magnoliopsida</taxon>
        <taxon>eudicotyledons</taxon>
        <taxon>Gunneridae</taxon>
        <taxon>Pentapetalae</taxon>
        <taxon>rosids</taxon>
        <taxon>fabids</taxon>
        <taxon>Fabales</taxon>
        <taxon>Fabaceae</taxon>
        <taxon>Papilionoideae</taxon>
        <taxon>50 kb inversion clade</taxon>
        <taxon>NPAAA clade</taxon>
        <taxon>indigoferoid/millettioid clade</taxon>
        <taxon>Phaseoleae</taxon>
        <taxon>Mucuna</taxon>
    </lineage>
</organism>
<sequence length="315" mass="36149">MEEIRTWAEKHIEAEEDLNDQLEAECQPLAPQAKLGSPTEANQEGRYKTQARSNDEQAYFTPLKAKRAQILREVYHTQLLDFPPTTSWQLGPSREEWCKEVDKEKLRERSRSRQCPNTSYHGTIATISRGGIMGGKIVSTKKRHVWAILFIKDDPLRARDLVICFSDEDYRGISPQQDDPMGSGRPREFFQCSLLVDVSKAGTSYVQFGGVLRNLIRVGPRPFDGKKAFVNFLDLDPCQQLEDMRTRLVEELKEVQIGPSRLHRTKVNRTLDKESKDHLVRFLTKNQDVFTWSSTDMLGIDPDFLCHHLSITLGT</sequence>